<gene>
    <name evidence="1" type="ORF">SDC9_172047</name>
</gene>
<evidence type="ECO:0000313" key="1">
    <source>
        <dbReference type="EMBL" id="MPN24645.1"/>
    </source>
</evidence>
<proteinExistence type="predicted"/>
<protein>
    <submittedName>
        <fullName evidence="1">Uncharacterized protein</fullName>
    </submittedName>
</protein>
<organism evidence="1">
    <name type="scientific">bioreactor metagenome</name>
    <dbReference type="NCBI Taxonomy" id="1076179"/>
    <lineage>
        <taxon>unclassified sequences</taxon>
        <taxon>metagenomes</taxon>
        <taxon>ecological metagenomes</taxon>
    </lineage>
</organism>
<accession>A0A645GD89</accession>
<dbReference type="EMBL" id="VSSQ01073562">
    <property type="protein sequence ID" value="MPN24645.1"/>
    <property type="molecule type" value="Genomic_DNA"/>
</dbReference>
<sequence length="97" mass="9935">MQSGHARLPDGIHARIVLLRLGDVFVAELADQAFGICPGLVVGFAHDDVQAHAKLQLSPMGGGAATDVGELFGHGLGWLAPGEVGVDLAAGQLMRGI</sequence>
<comment type="caution">
    <text evidence="1">The sequence shown here is derived from an EMBL/GenBank/DDBJ whole genome shotgun (WGS) entry which is preliminary data.</text>
</comment>
<dbReference type="AlphaFoldDB" id="A0A645GD89"/>
<reference evidence="1" key="1">
    <citation type="submission" date="2019-08" db="EMBL/GenBank/DDBJ databases">
        <authorList>
            <person name="Kucharzyk K."/>
            <person name="Murdoch R.W."/>
            <person name="Higgins S."/>
            <person name="Loffler F."/>
        </authorList>
    </citation>
    <scope>NUCLEOTIDE SEQUENCE</scope>
</reference>
<name>A0A645GD89_9ZZZZ</name>